<sequence>MPPTQPSRNPLVNEVAMESDEQNMDRLSLDEDFSPSPEAMGDALPIEEFGLEQPSHHEETETMQQAETEAPAMPKMNIE</sequence>
<organism evidence="2 3">
    <name type="scientific">Cylicostephanus goldi</name>
    <name type="common">Nematode worm</name>
    <dbReference type="NCBI Taxonomy" id="71465"/>
    <lineage>
        <taxon>Eukaryota</taxon>
        <taxon>Metazoa</taxon>
        <taxon>Ecdysozoa</taxon>
        <taxon>Nematoda</taxon>
        <taxon>Chromadorea</taxon>
        <taxon>Rhabditida</taxon>
        <taxon>Rhabditina</taxon>
        <taxon>Rhabditomorpha</taxon>
        <taxon>Strongyloidea</taxon>
        <taxon>Strongylidae</taxon>
        <taxon>Cylicostephanus</taxon>
    </lineage>
</organism>
<feature type="region of interest" description="Disordered" evidence="1">
    <location>
        <begin position="55"/>
        <end position="79"/>
    </location>
</feature>
<proteinExistence type="predicted"/>
<feature type="non-terminal residue" evidence="2">
    <location>
        <position position="79"/>
    </location>
</feature>
<accession>A0A3P7NBX3</accession>
<dbReference type="Proteomes" id="UP000271889">
    <property type="component" value="Unassembled WGS sequence"/>
</dbReference>
<feature type="region of interest" description="Disordered" evidence="1">
    <location>
        <begin position="1"/>
        <end position="41"/>
    </location>
</feature>
<evidence type="ECO:0000313" key="3">
    <source>
        <dbReference type="Proteomes" id="UP000271889"/>
    </source>
</evidence>
<dbReference type="EMBL" id="UYRV01119879">
    <property type="protein sequence ID" value="VDN31967.1"/>
    <property type="molecule type" value="Genomic_DNA"/>
</dbReference>
<protein>
    <submittedName>
        <fullName evidence="2">Uncharacterized protein</fullName>
    </submittedName>
</protein>
<evidence type="ECO:0000256" key="1">
    <source>
        <dbReference type="SAM" id="MobiDB-lite"/>
    </source>
</evidence>
<feature type="compositionally biased region" description="Polar residues" evidence="1">
    <location>
        <begin position="1"/>
        <end position="10"/>
    </location>
</feature>
<evidence type="ECO:0000313" key="2">
    <source>
        <dbReference type="EMBL" id="VDN31967.1"/>
    </source>
</evidence>
<reference evidence="2 3" key="1">
    <citation type="submission" date="2018-11" db="EMBL/GenBank/DDBJ databases">
        <authorList>
            <consortium name="Pathogen Informatics"/>
        </authorList>
    </citation>
    <scope>NUCLEOTIDE SEQUENCE [LARGE SCALE GENOMIC DNA]</scope>
</reference>
<dbReference type="AlphaFoldDB" id="A0A3P7NBX3"/>
<keyword evidence="3" id="KW-1185">Reference proteome</keyword>
<name>A0A3P7NBX3_CYLGO</name>
<gene>
    <name evidence="2" type="ORF">CGOC_LOCUS11978</name>
</gene>